<evidence type="ECO:0000256" key="1">
    <source>
        <dbReference type="SAM" id="MobiDB-lite"/>
    </source>
</evidence>
<organism evidence="2 3">
    <name type="scientific">Mya arenaria</name>
    <name type="common">Soft-shell clam</name>
    <dbReference type="NCBI Taxonomy" id="6604"/>
    <lineage>
        <taxon>Eukaryota</taxon>
        <taxon>Metazoa</taxon>
        <taxon>Spiralia</taxon>
        <taxon>Lophotrochozoa</taxon>
        <taxon>Mollusca</taxon>
        <taxon>Bivalvia</taxon>
        <taxon>Autobranchia</taxon>
        <taxon>Heteroconchia</taxon>
        <taxon>Euheterodonta</taxon>
        <taxon>Imparidentia</taxon>
        <taxon>Neoheterodontei</taxon>
        <taxon>Myida</taxon>
        <taxon>Myoidea</taxon>
        <taxon>Myidae</taxon>
        <taxon>Mya</taxon>
    </lineage>
</organism>
<dbReference type="EMBL" id="CP111026">
    <property type="protein sequence ID" value="WAR28353.1"/>
    <property type="molecule type" value="Genomic_DNA"/>
</dbReference>
<accession>A0ABY7G1L3</accession>
<dbReference type="Proteomes" id="UP001164746">
    <property type="component" value="Chromosome 15"/>
</dbReference>
<proteinExistence type="predicted"/>
<feature type="compositionally biased region" description="Basic and acidic residues" evidence="1">
    <location>
        <begin position="160"/>
        <end position="188"/>
    </location>
</feature>
<sequence length="188" mass="21401">MDLLQQNEAAMDKLLKASENENGKTLKKMERDAIRDILKKSLEKSPMGRGLNWVSSINTYDESELERDGTVTLMTVLEKEKENISDIELISGDECVAQFGEMSHNEQKSKKKEAEENVIKSGADKNRYEIIDIFHQHGAGGTTLESDEGDESSKSLRHVRAMEVKQTKRSTPEEDQTEKRRPEQTKED</sequence>
<reference evidence="2" key="1">
    <citation type="submission" date="2022-11" db="EMBL/GenBank/DDBJ databases">
        <title>Centuries of genome instability and evolution in soft-shell clam transmissible cancer (bioRxiv).</title>
        <authorList>
            <person name="Hart S.F.M."/>
            <person name="Yonemitsu M.A."/>
            <person name="Giersch R.M."/>
            <person name="Beal B.F."/>
            <person name="Arriagada G."/>
            <person name="Davis B.W."/>
            <person name="Ostrander E.A."/>
            <person name="Goff S.P."/>
            <person name="Metzger M.J."/>
        </authorList>
    </citation>
    <scope>NUCLEOTIDE SEQUENCE</scope>
    <source>
        <strain evidence="2">MELC-2E11</strain>
        <tissue evidence="2">Siphon/mantle</tissue>
    </source>
</reference>
<gene>
    <name evidence="2" type="ORF">MAR_014057</name>
</gene>
<feature type="region of interest" description="Disordered" evidence="1">
    <location>
        <begin position="138"/>
        <end position="188"/>
    </location>
</feature>
<keyword evidence="3" id="KW-1185">Reference proteome</keyword>
<name>A0ABY7G1L3_MYAAR</name>
<protein>
    <submittedName>
        <fullName evidence="2">Uncharacterized protein</fullName>
    </submittedName>
</protein>
<evidence type="ECO:0000313" key="3">
    <source>
        <dbReference type="Proteomes" id="UP001164746"/>
    </source>
</evidence>
<evidence type="ECO:0000313" key="2">
    <source>
        <dbReference type="EMBL" id="WAR28353.1"/>
    </source>
</evidence>